<proteinExistence type="predicted"/>
<evidence type="ECO:0000313" key="3">
    <source>
        <dbReference type="Proteomes" id="UP001229081"/>
    </source>
</evidence>
<accession>A0AAJ1W979</accession>
<feature type="region of interest" description="Disordered" evidence="1">
    <location>
        <begin position="120"/>
        <end position="139"/>
    </location>
</feature>
<evidence type="ECO:0000313" key="2">
    <source>
        <dbReference type="EMBL" id="MDP7739489.1"/>
    </source>
</evidence>
<dbReference type="RefSeq" id="WP_306255920.1">
    <property type="nucleotide sequence ID" value="NZ_JAUFSA010000005.1"/>
</dbReference>
<evidence type="ECO:0000256" key="1">
    <source>
        <dbReference type="SAM" id="MobiDB-lite"/>
    </source>
</evidence>
<reference evidence="2" key="1">
    <citation type="submission" date="2023-06" db="EMBL/GenBank/DDBJ databases">
        <title>Identification of two novel mycobacterium reveal diversities and complexities of Mycobacterium gordonae clade.</title>
        <authorList>
            <person name="Matsumoto Y."/>
            <person name="Nakamura S."/>
            <person name="Motooka D."/>
            <person name="Fukushima K."/>
        </authorList>
    </citation>
    <scope>NUCLEOTIDE SEQUENCE</scope>
    <source>
        <strain evidence="2">TY812</strain>
    </source>
</reference>
<gene>
    <name evidence="2" type="ORF">QXL92_32695</name>
</gene>
<name>A0AAJ1W979_9MYCO</name>
<sequence length="160" mass="18464">MNPVPNYRVKPTRTSTTRLDLVVSLESEAIARDLAERETGCCSFFRFDFDHVEDGLVMRIGVRKDHIDVLDALQARIFALVGVKTVHDDVREWEARQYWPGWWQPRRSCSGLAVSSGWSSATASSTDNSRRSSTRQTLRLPQPKEALRLSWKSFLVRRRR</sequence>
<dbReference type="EMBL" id="JAUFSA010000005">
    <property type="protein sequence ID" value="MDP7739489.1"/>
    <property type="molecule type" value="Genomic_DNA"/>
</dbReference>
<protein>
    <submittedName>
        <fullName evidence="2">Uncharacterized protein</fullName>
    </submittedName>
</protein>
<dbReference type="AlphaFoldDB" id="A0AAJ1W979"/>
<organism evidence="2 3">
    <name type="scientific">Mycobacterium paragordonae</name>
    <dbReference type="NCBI Taxonomy" id="1389713"/>
    <lineage>
        <taxon>Bacteria</taxon>
        <taxon>Bacillati</taxon>
        <taxon>Actinomycetota</taxon>
        <taxon>Actinomycetes</taxon>
        <taxon>Mycobacteriales</taxon>
        <taxon>Mycobacteriaceae</taxon>
        <taxon>Mycobacterium</taxon>
    </lineage>
</organism>
<comment type="caution">
    <text evidence="2">The sequence shown here is derived from an EMBL/GenBank/DDBJ whole genome shotgun (WGS) entry which is preliminary data.</text>
</comment>
<dbReference type="Proteomes" id="UP001229081">
    <property type="component" value="Unassembled WGS sequence"/>
</dbReference>